<accession>A0A915IZ78</accession>
<evidence type="ECO:0000313" key="2">
    <source>
        <dbReference type="WBParaSite" id="nRc.2.0.1.t19144-RA"/>
    </source>
</evidence>
<reference evidence="2" key="1">
    <citation type="submission" date="2022-11" db="UniProtKB">
        <authorList>
            <consortium name="WormBaseParasite"/>
        </authorList>
    </citation>
    <scope>IDENTIFICATION</scope>
</reference>
<protein>
    <submittedName>
        <fullName evidence="2">Uncharacterized protein</fullName>
    </submittedName>
</protein>
<dbReference type="AlphaFoldDB" id="A0A915IZ78"/>
<sequence>MLRNQLPPASKKVAGFPRLRGSVTCIRNNTFLYENKSKDFRPDCVEIILHSPLAAHLRDIRKKDPDDKCSDAPKSPYDRESYKFSAKPGNTVILKYKMYICGLTGEVVHQQDIAIPYDKDNLDILFDKDFHSCGFRLF</sequence>
<dbReference type="WBParaSite" id="nRc.2.0.1.t19144-RA">
    <property type="protein sequence ID" value="nRc.2.0.1.t19144-RA"/>
    <property type="gene ID" value="nRc.2.0.1.g19144"/>
</dbReference>
<evidence type="ECO:0000313" key="1">
    <source>
        <dbReference type="Proteomes" id="UP000887565"/>
    </source>
</evidence>
<keyword evidence="1" id="KW-1185">Reference proteome</keyword>
<dbReference type="Proteomes" id="UP000887565">
    <property type="component" value="Unplaced"/>
</dbReference>
<name>A0A915IZ78_ROMCU</name>
<organism evidence="1 2">
    <name type="scientific">Romanomermis culicivorax</name>
    <name type="common">Nematode worm</name>
    <dbReference type="NCBI Taxonomy" id="13658"/>
    <lineage>
        <taxon>Eukaryota</taxon>
        <taxon>Metazoa</taxon>
        <taxon>Ecdysozoa</taxon>
        <taxon>Nematoda</taxon>
        <taxon>Enoplea</taxon>
        <taxon>Dorylaimia</taxon>
        <taxon>Mermithida</taxon>
        <taxon>Mermithoidea</taxon>
        <taxon>Mermithidae</taxon>
        <taxon>Romanomermis</taxon>
    </lineage>
</organism>
<proteinExistence type="predicted"/>